<name>A0A8S3RNN4_MYTED</name>
<evidence type="ECO:0000313" key="2">
    <source>
        <dbReference type="Proteomes" id="UP000683360"/>
    </source>
</evidence>
<proteinExistence type="predicted"/>
<dbReference type="Proteomes" id="UP000683360">
    <property type="component" value="Unassembled WGS sequence"/>
</dbReference>
<gene>
    <name evidence="1" type="ORF">MEDL_25162</name>
</gene>
<keyword evidence="2" id="KW-1185">Reference proteome</keyword>
<accession>A0A8S3RNN4</accession>
<protein>
    <submittedName>
        <fullName evidence="1">Uncharacterized protein</fullName>
    </submittedName>
</protein>
<comment type="caution">
    <text evidence="1">The sequence shown here is derived from an EMBL/GenBank/DDBJ whole genome shotgun (WGS) entry which is preliminary data.</text>
</comment>
<reference evidence="1" key="1">
    <citation type="submission" date="2021-03" db="EMBL/GenBank/DDBJ databases">
        <authorList>
            <person name="Bekaert M."/>
        </authorList>
    </citation>
    <scope>NUCLEOTIDE SEQUENCE</scope>
</reference>
<organism evidence="1 2">
    <name type="scientific">Mytilus edulis</name>
    <name type="common">Blue mussel</name>
    <dbReference type="NCBI Taxonomy" id="6550"/>
    <lineage>
        <taxon>Eukaryota</taxon>
        <taxon>Metazoa</taxon>
        <taxon>Spiralia</taxon>
        <taxon>Lophotrochozoa</taxon>
        <taxon>Mollusca</taxon>
        <taxon>Bivalvia</taxon>
        <taxon>Autobranchia</taxon>
        <taxon>Pteriomorphia</taxon>
        <taxon>Mytilida</taxon>
        <taxon>Mytiloidea</taxon>
        <taxon>Mytilidae</taxon>
        <taxon>Mytilinae</taxon>
        <taxon>Mytilus</taxon>
    </lineage>
</organism>
<dbReference type="OrthoDB" id="10051380at2759"/>
<dbReference type="AlphaFoldDB" id="A0A8S3RNN4"/>
<sequence>MILFSRTVNGINSCHLYFTNFVRLCRRFKCRPRQNQNDDICVALIAYNCNFSEDKFNEICVSPNIDLRSYVKYITGIIKDVTKPNLTKLENTCWELCQEMYSSPSLLCGEIKSLWSIFIRLADDETCPPTLTNQNYFIIYSLFDLSSTQREKQPKTKRNKTSFPCTERWEGFTNFKRTNKDGKTVMISRSRILGDIEPGIHNLRDLMPIIGLPSLKPKHTVVKNIKWISKELPESTHSSGKLIFPPSFDEHIVTENATSEFLAYYGCRFADMSFETVTLPFRHCIQDFNYKKDYLEEFVLNSGAGIEKHNFLHLDCPLEDDSGFFILGEIYNEDEIHLTAFKIPLRHTLYVPRGCIHSNDYLKGTWRTMLSDESDIDHVFLVKKSRERVHQFHFKFK</sequence>
<dbReference type="EMBL" id="CAJPWZ010001255">
    <property type="protein sequence ID" value="CAG2211139.1"/>
    <property type="molecule type" value="Genomic_DNA"/>
</dbReference>
<evidence type="ECO:0000313" key="1">
    <source>
        <dbReference type="EMBL" id="CAG2211139.1"/>
    </source>
</evidence>